<accession>A0A0C2WIR3</accession>
<feature type="chain" id="PRO_5002173609" evidence="1">
    <location>
        <begin position="18"/>
        <end position="93"/>
    </location>
</feature>
<evidence type="ECO:0000313" key="2">
    <source>
        <dbReference type="EMBL" id="KIL61422.1"/>
    </source>
</evidence>
<dbReference type="HOGENOM" id="CLU_2399225_0_0_1"/>
<dbReference type="EMBL" id="KN818284">
    <property type="protein sequence ID" value="KIL61422.1"/>
    <property type="molecule type" value="Genomic_DNA"/>
</dbReference>
<evidence type="ECO:0000256" key="1">
    <source>
        <dbReference type="SAM" id="SignalP"/>
    </source>
</evidence>
<protein>
    <submittedName>
        <fullName evidence="2">Uncharacterized protein</fullName>
    </submittedName>
</protein>
<gene>
    <name evidence="2" type="ORF">M378DRAFT_166867</name>
</gene>
<dbReference type="InParanoid" id="A0A0C2WIR3"/>
<name>A0A0C2WIR3_AMAMK</name>
<evidence type="ECO:0000313" key="3">
    <source>
        <dbReference type="Proteomes" id="UP000054549"/>
    </source>
</evidence>
<reference evidence="2 3" key="1">
    <citation type="submission" date="2014-04" db="EMBL/GenBank/DDBJ databases">
        <title>Evolutionary Origins and Diversification of the Mycorrhizal Mutualists.</title>
        <authorList>
            <consortium name="DOE Joint Genome Institute"/>
            <consortium name="Mycorrhizal Genomics Consortium"/>
            <person name="Kohler A."/>
            <person name="Kuo A."/>
            <person name="Nagy L.G."/>
            <person name="Floudas D."/>
            <person name="Copeland A."/>
            <person name="Barry K.W."/>
            <person name="Cichocki N."/>
            <person name="Veneault-Fourrey C."/>
            <person name="LaButti K."/>
            <person name="Lindquist E.A."/>
            <person name="Lipzen A."/>
            <person name="Lundell T."/>
            <person name="Morin E."/>
            <person name="Murat C."/>
            <person name="Riley R."/>
            <person name="Ohm R."/>
            <person name="Sun H."/>
            <person name="Tunlid A."/>
            <person name="Henrissat B."/>
            <person name="Grigoriev I.V."/>
            <person name="Hibbett D.S."/>
            <person name="Martin F."/>
        </authorList>
    </citation>
    <scope>NUCLEOTIDE SEQUENCE [LARGE SCALE GENOMIC DNA]</scope>
    <source>
        <strain evidence="2 3">Koide BX008</strain>
    </source>
</reference>
<keyword evidence="3" id="KW-1185">Reference proteome</keyword>
<keyword evidence="1" id="KW-0732">Signal</keyword>
<dbReference type="OrthoDB" id="3062468at2759"/>
<organism evidence="2 3">
    <name type="scientific">Amanita muscaria (strain Koide BX008)</name>
    <dbReference type="NCBI Taxonomy" id="946122"/>
    <lineage>
        <taxon>Eukaryota</taxon>
        <taxon>Fungi</taxon>
        <taxon>Dikarya</taxon>
        <taxon>Basidiomycota</taxon>
        <taxon>Agaricomycotina</taxon>
        <taxon>Agaricomycetes</taxon>
        <taxon>Agaricomycetidae</taxon>
        <taxon>Agaricales</taxon>
        <taxon>Pluteineae</taxon>
        <taxon>Amanitaceae</taxon>
        <taxon>Amanita</taxon>
    </lineage>
</organism>
<dbReference type="AlphaFoldDB" id="A0A0C2WIR3"/>
<proteinExistence type="predicted"/>
<sequence>MCRIAVALALFLLGVYAVAPVGTDLLQPPIYHSHKANGGGNLKQRSIIGGLLKRQYCNPGYGYCSNSGRCCPLGDGCCNTGKSSNRDDIRLDE</sequence>
<feature type="signal peptide" evidence="1">
    <location>
        <begin position="1"/>
        <end position="17"/>
    </location>
</feature>
<dbReference type="Proteomes" id="UP000054549">
    <property type="component" value="Unassembled WGS sequence"/>
</dbReference>